<comment type="caution">
    <text evidence="1">The sequence shown here is derived from an EMBL/GenBank/DDBJ whole genome shotgun (WGS) entry which is preliminary data.</text>
</comment>
<dbReference type="Proteomes" id="UP000648239">
    <property type="component" value="Unassembled WGS sequence"/>
</dbReference>
<evidence type="ECO:0000313" key="1">
    <source>
        <dbReference type="EMBL" id="MBD3866583.1"/>
    </source>
</evidence>
<protein>
    <submittedName>
        <fullName evidence="1">Uncharacterized protein</fullName>
    </submittedName>
</protein>
<evidence type="ECO:0000313" key="2">
    <source>
        <dbReference type="Proteomes" id="UP000648239"/>
    </source>
</evidence>
<gene>
    <name evidence="1" type="ORF">IFK94_00515</name>
</gene>
<reference evidence="1 2" key="1">
    <citation type="submission" date="2020-08" db="EMBL/GenBank/DDBJ databases">
        <title>Acidobacteriota in marine sediments use diverse sulfur dissimilation pathways.</title>
        <authorList>
            <person name="Wasmund K."/>
        </authorList>
    </citation>
    <scope>NUCLEOTIDE SEQUENCE [LARGE SCALE GENOMIC DNA]</scope>
    <source>
        <strain evidence="1">MAG AM4</strain>
    </source>
</reference>
<dbReference type="AlphaFoldDB" id="A0A8J7CJS8"/>
<accession>A0A8J7CJS8</accession>
<sequence>MNLGLLTSAAMGLAVTAWVFSPLFARDASEREKARSATGEQADLFSRKEMVLASLKDVEDDRETDKISELDYMQLKNRLTAQAIEIMKKLDDERPPQQS</sequence>
<dbReference type="EMBL" id="JACXWD010000001">
    <property type="protein sequence ID" value="MBD3866583.1"/>
    <property type="molecule type" value="Genomic_DNA"/>
</dbReference>
<organism evidence="1 2">
    <name type="scientific">Candidatus Polarisedimenticola svalbardensis</name>
    <dbReference type="NCBI Taxonomy" id="2886004"/>
    <lineage>
        <taxon>Bacteria</taxon>
        <taxon>Pseudomonadati</taxon>
        <taxon>Acidobacteriota</taxon>
        <taxon>Candidatus Polarisedimenticolia</taxon>
        <taxon>Candidatus Polarisedimenticolales</taxon>
        <taxon>Candidatus Polarisedimenticolaceae</taxon>
        <taxon>Candidatus Polarisedimenticola</taxon>
    </lineage>
</organism>
<name>A0A8J7CJS8_9BACT</name>
<proteinExistence type="predicted"/>